<dbReference type="SMART" id="SM00344">
    <property type="entry name" value="HTH_ASNC"/>
    <property type="match status" value="1"/>
</dbReference>
<dbReference type="InterPro" id="IPR000485">
    <property type="entry name" value="AsnC-type_HTH_dom"/>
</dbReference>
<dbReference type="RefSeq" id="WP_008418393.1">
    <property type="nucleotide sequence ID" value="NC_014297.1"/>
</dbReference>
<dbReference type="OrthoDB" id="57033at2157"/>
<dbReference type="GO" id="GO:0043200">
    <property type="term" value="P:response to amino acid"/>
    <property type="evidence" value="ECO:0007669"/>
    <property type="project" value="TreeGrafter"/>
</dbReference>
<keyword evidence="2" id="KW-0238">DNA-binding</keyword>
<name>D8J6G7_HALJB</name>
<proteinExistence type="predicted"/>
<dbReference type="Proteomes" id="UP000000390">
    <property type="component" value="Chromosome"/>
</dbReference>
<keyword evidence="1" id="KW-0805">Transcription regulation</keyword>
<dbReference type="Pfam" id="PF13412">
    <property type="entry name" value="HTH_24"/>
    <property type="match status" value="1"/>
</dbReference>
<feature type="domain" description="HTH asnC-type" evidence="4">
    <location>
        <begin position="11"/>
        <end position="73"/>
    </location>
</feature>
<dbReference type="Gene3D" id="1.10.10.10">
    <property type="entry name" value="Winged helix-like DNA-binding domain superfamily/Winged helix DNA-binding domain"/>
    <property type="match status" value="1"/>
</dbReference>
<dbReference type="EMBL" id="AOHV01000042">
    <property type="protein sequence ID" value="ELY34110.1"/>
    <property type="molecule type" value="Genomic_DNA"/>
</dbReference>
<dbReference type="InterPro" id="IPR019885">
    <property type="entry name" value="Tscrpt_reg_HTH_AsnC-type_CS"/>
</dbReference>
<keyword evidence="3" id="KW-0804">Transcription</keyword>
<dbReference type="EMBL" id="CP002062">
    <property type="protein sequence ID" value="ADJ13844.1"/>
    <property type="molecule type" value="Genomic_DNA"/>
</dbReference>
<gene>
    <name evidence="5" type="ordered locus">HacjB3_02255</name>
    <name evidence="6" type="ORF">C497_17062</name>
</gene>
<keyword evidence="8" id="KW-1185">Reference proteome</keyword>
<evidence type="ECO:0000313" key="7">
    <source>
        <dbReference type="Proteomes" id="UP000000390"/>
    </source>
</evidence>
<dbReference type="PRINTS" id="PR00033">
    <property type="entry name" value="HTHASNC"/>
</dbReference>
<dbReference type="GO" id="GO:0043565">
    <property type="term" value="F:sequence-specific DNA binding"/>
    <property type="evidence" value="ECO:0007669"/>
    <property type="project" value="InterPro"/>
</dbReference>
<dbReference type="InterPro" id="IPR019888">
    <property type="entry name" value="Tscrpt_reg_AsnC-like"/>
</dbReference>
<sequence length="137" mass="15068">MVREKDERLLLDEIDRGILYMLQENARTTTHDEISAEVGVSPSTVRNRIGQLEEAGIIEGYMPKIDYERAGFPLHVQLVCTASSERSQRAQEALTVNGVVNVRDTTLRDPGRTAKPQRLSAVSIRSCSSTNIAGSPG</sequence>
<protein>
    <submittedName>
        <fullName evidence="6">Putative AsnC family transcriptional regulator</fullName>
    </submittedName>
    <submittedName>
        <fullName evidence="5">Transcriptional regulator, AsnC family protein</fullName>
    </submittedName>
</protein>
<dbReference type="GeneID" id="9418251"/>
<accession>D8J6G7</accession>
<evidence type="ECO:0000313" key="6">
    <source>
        <dbReference type="EMBL" id="ELY34110.1"/>
    </source>
</evidence>
<dbReference type="KEGG" id="hje:HacjB3_02255"/>
<evidence type="ECO:0000313" key="8">
    <source>
        <dbReference type="Proteomes" id="UP000011645"/>
    </source>
</evidence>
<organism evidence="5 7">
    <name type="scientific">Halalkalicoccus jeotgali (strain DSM 18796 / CECT 7217 / JCM 14584 / KCTC 4019 / B3)</name>
    <dbReference type="NCBI Taxonomy" id="795797"/>
    <lineage>
        <taxon>Archaea</taxon>
        <taxon>Methanobacteriati</taxon>
        <taxon>Methanobacteriota</taxon>
        <taxon>Stenosarchaea group</taxon>
        <taxon>Halobacteria</taxon>
        <taxon>Halobacteriales</taxon>
        <taxon>Halococcaceae</taxon>
        <taxon>Halalkalicoccus</taxon>
    </lineage>
</organism>
<evidence type="ECO:0000256" key="2">
    <source>
        <dbReference type="ARBA" id="ARBA00023125"/>
    </source>
</evidence>
<evidence type="ECO:0000313" key="5">
    <source>
        <dbReference type="EMBL" id="ADJ13844.1"/>
    </source>
</evidence>
<dbReference type="CDD" id="cd00090">
    <property type="entry name" value="HTH_ARSR"/>
    <property type="match status" value="1"/>
</dbReference>
<dbReference type="Proteomes" id="UP000011645">
    <property type="component" value="Unassembled WGS sequence"/>
</dbReference>
<evidence type="ECO:0000259" key="4">
    <source>
        <dbReference type="PROSITE" id="PS50956"/>
    </source>
</evidence>
<evidence type="ECO:0000256" key="1">
    <source>
        <dbReference type="ARBA" id="ARBA00023015"/>
    </source>
</evidence>
<dbReference type="PROSITE" id="PS50956">
    <property type="entry name" value="HTH_ASNC_2"/>
    <property type="match status" value="1"/>
</dbReference>
<dbReference type="PATRIC" id="fig|795797.18.peg.458"/>
<reference evidence="5 7" key="1">
    <citation type="journal article" date="2010" name="J. Bacteriol.">
        <title>Complete genome sequence of Halalkalicoccus jeotgali B3(T), an extremely halophilic archaeon.</title>
        <authorList>
            <person name="Roh S.W."/>
            <person name="Nam Y.D."/>
            <person name="Nam S.H."/>
            <person name="Choi S.H."/>
            <person name="Park H.S."/>
            <person name="Bae J.W."/>
        </authorList>
    </citation>
    <scope>NUCLEOTIDE SEQUENCE [LARGE SCALE GENOMIC DNA]</scope>
    <source>
        <strain evidence="5">B3</strain>
        <strain evidence="7">DSM 18796 / CECT 7217 / JCM 14584 / KCTC 4019 / B3</strain>
    </source>
</reference>
<dbReference type="InterPro" id="IPR036388">
    <property type="entry name" value="WH-like_DNA-bd_sf"/>
</dbReference>
<dbReference type="HOGENOM" id="CLU_1860642_0_0_2"/>
<evidence type="ECO:0000256" key="3">
    <source>
        <dbReference type="ARBA" id="ARBA00023163"/>
    </source>
</evidence>
<dbReference type="PANTHER" id="PTHR30154:SF34">
    <property type="entry name" value="TRANSCRIPTIONAL REGULATOR AZLB"/>
    <property type="match status" value="1"/>
</dbReference>
<dbReference type="InterPro" id="IPR011991">
    <property type="entry name" value="ArsR-like_HTH"/>
</dbReference>
<reference evidence="6 8" key="2">
    <citation type="journal article" date="2014" name="PLoS Genet.">
        <title>Phylogenetically driven sequencing of extremely halophilic archaea reveals strategies for static and dynamic osmo-response.</title>
        <authorList>
            <person name="Becker E.A."/>
            <person name="Seitzer P.M."/>
            <person name="Tritt A."/>
            <person name="Larsen D."/>
            <person name="Krusor M."/>
            <person name="Yao A.I."/>
            <person name="Wu D."/>
            <person name="Madern D."/>
            <person name="Eisen J.A."/>
            <person name="Darling A.E."/>
            <person name="Facciotti M.T."/>
        </authorList>
    </citation>
    <scope>NUCLEOTIDE SEQUENCE [LARGE SCALE GENOMIC DNA]</scope>
    <source>
        <strain evidence="6">B3</strain>
        <strain evidence="8">DSM 18796 / CECT 7217 / JCM 14584 / KCTC 4019 / B3</strain>
    </source>
</reference>
<dbReference type="STRING" id="795797.HacjB3_02255"/>
<dbReference type="PROSITE" id="PS00519">
    <property type="entry name" value="HTH_ASNC_1"/>
    <property type="match status" value="1"/>
</dbReference>
<dbReference type="PANTHER" id="PTHR30154">
    <property type="entry name" value="LEUCINE-RESPONSIVE REGULATORY PROTEIN"/>
    <property type="match status" value="1"/>
</dbReference>
<dbReference type="eggNOG" id="arCOG01583">
    <property type="taxonomic scope" value="Archaea"/>
</dbReference>
<dbReference type="GO" id="GO:0005829">
    <property type="term" value="C:cytosol"/>
    <property type="evidence" value="ECO:0007669"/>
    <property type="project" value="TreeGrafter"/>
</dbReference>
<dbReference type="AlphaFoldDB" id="D8J6G7"/>
<dbReference type="InterPro" id="IPR036390">
    <property type="entry name" value="WH_DNA-bd_sf"/>
</dbReference>
<dbReference type="SUPFAM" id="SSF46785">
    <property type="entry name" value="Winged helix' DNA-binding domain"/>
    <property type="match status" value="1"/>
</dbReference>